<protein>
    <submittedName>
        <fullName evidence="5">Site-specific integrase</fullName>
    </submittedName>
</protein>
<dbReference type="PROSITE" id="PS51898">
    <property type="entry name" value="TYR_RECOMBINASE"/>
    <property type="match status" value="1"/>
</dbReference>
<dbReference type="InterPro" id="IPR010998">
    <property type="entry name" value="Integrase_recombinase_N"/>
</dbReference>
<dbReference type="PANTHER" id="PTHR30349:SF41">
    <property type="entry name" value="INTEGRASE_RECOMBINASE PROTEIN MJ0367-RELATED"/>
    <property type="match status" value="1"/>
</dbReference>
<dbReference type="InterPro" id="IPR002104">
    <property type="entry name" value="Integrase_catalytic"/>
</dbReference>
<dbReference type="Gene3D" id="1.10.443.10">
    <property type="entry name" value="Intergrase catalytic core"/>
    <property type="match status" value="1"/>
</dbReference>
<comment type="similarity">
    <text evidence="1">Belongs to the 'phage' integrase family.</text>
</comment>
<dbReference type="EMBL" id="NFHM01000009">
    <property type="protein sequence ID" value="OUN43182.1"/>
    <property type="molecule type" value="Genomic_DNA"/>
</dbReference>
<evidence type="ECO:0000256" key="3">
    <source>
        <dbReference type="ARBA" id="ARBA00023172"/>
    </source>
</evidence>
<dbReference type="Proteomes" id="UP000195455">
    <property type="component" value="Unassembled WGS sequence"/>
</dbReference>
<dbReference type="Pfam" id="PF00589">
    <property type="entry name" value="Phage_integrase"/>
    <property type="match status" value="1"/>
</dbReference>
<sequence length="350" mass="41034">MRLPNGYGSVKKMSGKRRRPYAVRKTVGWHVNPETGKSVQEQITIGYAATRAEGLQMLAEYNNNPFDIKASKATFQEVYERWSKEKFPSISKSNVKGYEASYRVCGTLYNKVFRDIRLMDLQFVVDTCGKNYPTLKKLKGLFNQLYAYAMKNDICNKDYSEFVDLSRYKDKNPNKRDRNKFTKEQIARLWELAEDPYYQIVLMLIYNGCRISEFLDLKKENVHLEEQYFDVIASKTENGLRKVPIADKVLPFYKAWYEGSQCEYLLHTPDQKHFDYRNYYDSYFTPLMEQLGYDQTPHCTRHTCISMLTEAHVDQTMIKKIVGHSGAMTLTERVYTHLDIETLVEAINKI</sequence>
<dbReference type="GO" id="GO:0003677">
    <property type="term" value="F:DNA binding"/>
    <property type="evidence" value="ECO:0007669"/>
    <property type="project" value="UniProtKB-KW"/>
</dbReference>
<evidence type="ECO:0000259" key="4">
    <source>
        <dbReference type="PROSITE" id="PS51898"/>
    </source>
</evidence>
<reference evidence="6" key="1">
    <citation type="submission" date="2017-04" db="EMBL/GenBank/DDBJ databases">
        <title>Function of individual gut microbiota members based on whole genome sequencing of pure cultures obtained from chicken caecum.</title>
        <authorList>
            <person name="Medvecky M."/>
            <person name="Cejkova D."/>
            <person name="Polansky O."/>
            <person name="Karasova D."/>
            <person name="Kubasova T."/>
            <person name="Cizek A."/>
            <person name="Rychlik I."/>
        </authorList>
    </citation>
    <scope>NUCLEOTIDE SEQUENCE [LARGE SCALE GENOMIC DNA]</scope>
    <source>
        <strain evidence="6">An75</strain>
    </source>
</reference>
<evidence type="ECO:0000256" key="1">
    <source>
        <dbReference type="ARBA" id="ARBA00008857"/>
    </source>
</evidence>
<name>A0A1Y3U305_9FIRM</name>
<evidence type="ECO:0000313" key="6">
    <source>
        <dbReference type="Proteomes" id="UP000195455"/>
    </source>
</evidence>
<keyword evidence="2" id="KW-0238">DNA-binding</keyword>
<dbReference type="GO" id="GO:0006310">
    <property type="term" value="P:DNA recombination"/>
    <property type="evidence" value="ECO:0007669"/>
    <property type="project" value="UniProtKB-KW"/>
</dbReference>
<dbReference type="PANTHER" id="PTHR30349">
    <property type="entry name" value="PHAGE INTEGRASE-RELATED"/>
    <property type="match status" value="1"/>
</dbReference>
<comment type="caution">
    <text evidence="5">The sequence shown here is derived from an EMBL/GenBank/DDBJ whole genome shotgun (WGS) entry which is preliminary data.</text>
</comment>
<keyword evidence="3" id="KW-0233">DNA recombination</keyword>
<feature type="domain" description="Tyr recombinase" evidence="4">
    <location>
        <begin position="176"/>
        <end position="348"/>
    </location>
</feature>
<dbReference type="Gene3D" id="1.10.150.130">
    <property type="match status" value="1"/>
</dbReference>
<accession>A0A1Y3U305</accession>
<organism evidence="5 6">
    <name type="scientific">Anaerotignum lactatifermentans</name>
    <dbReference type="NCBI Taxonomy" id="160404"/>
    <lineage>
        <taxon>Bacteria</taxon>
        <taxon>Bacillati</taxon>
        <taxon>Bacillota</taxon>
        <taxon>Clostridia</taxon>
        <taxon>Lachnospirales</taxon>
        <taxon>Anaerotignaceae</taxon>
        <taxon>Anaerotignum</taxon>
    </lineage>
</organism>
<dbReference type="GO" id="GO:0015074">
    <property type="term" value="P:DNA integration"/>
    <property type="evidence" value="ECO:0007669"/>
    <property type="project" value="InterPro"/>
</dbReference>
<dbReference type="SUPFAM" id="SSF56349">
    <property type="entry name" value="DNA breaking-rejoining enzymes"/>
    <property type="match status" value="1"/>
</dbReference>
<evidence type="ECO:0000313" key="5">
    <source>
        <dbReference type="EMBL" id="OUN43182.1"/>
    </source>
</evidence>
<evidence type="ECO:0000256" key="2">
    <source>
        <dbReference type="ARBA" id="ARBA00023125"/>
    </source>
</evidence>
<gene>
    <name evidence="5" type="ORF">B5G26_07360</name>
</gene>
<dbReference type="AlphaFoldDB" id="A0A1Y3U305"/>
<dbReference type="InterPro" id="IPR011010">
    <property type="entry name" value="DNA_brk_join_enz"/>
</dbReference>
<proteinExistence type="inferred from homology"/>
<dbReference type="InterPro" id="IPR013762">
    <property type="entry name" value="Integrase-like_cat_sf"/>
</dbReference>
<dbReference type="InterPro" id="IPR050090">
    <property type="entry name" value="Tyrosine_recombinase_XerCD"/>
</dbReference>